<evidence type="ECO:0000313" key="2">
    <source>
        <dbReference type="Proteomes" id="UP000065151"/>
    </source>
</evidence>
<organism evidence="1">
    <name type="scientific">Pseudarthrobacter sulfonivorans</name>
    <dbReference type="NCBI Taxonomy" id="121292"/>
    <lineage>
        <taxon>Bacteria</taxon>
        <taxon>Bacillati</taxon>
        <taxon>Actinomycetota</taxon>
        <taxon>Actinomycetes</taxon>
        <taxon>Micrococcales</taxon>
        <taxon>Micrococcaceae</taxon>
        <taxon>Pseudarthrobacter</taxon>
    </lineage>
</organism>
<gene>
    <name evidence="1" type="ORF">AU252_00855</name>
</gene>
<evidence type="ECO:0000313" key="1">
    <source>
        <dbReference type="EMBL" id="ALV39889.1"/>
    </source>
</evidence>
<reference evidence="1 2" key="1">
    <citation type="submission" date="2015-12" db="EMBL/GenBank/DDBJ databases">
        <authorList>
            <person name="Shamseldin A."/>
            <person name="Moawad H."/>
            <person name="Abd El-Rahim W.M."/>
            <person name="Sadowsky M.J."/>
        </authorList>
    </citation>
    <scope>NUCLEOTIDE SEQUENCE [LARGE SCALE GENOMIC DNA]</scope>
    <source>
        <strain evidence="1 2">Ar51</strain>
    </source>
</reference>
<accession>A0A0U3R3T7</accession>
<protein>
    <submittedName>
        <fullName evidence="1">Uncharacterized protein</fullName>
    </submittedName>
</protein>
<sequence length="79" mass="8437">MPLPGPVRIKDITAGDEAPQRRLPQTATDYTQAGAAGTGPAIMAGPRRAENVAIPHFISLIGSDQPEVGWQTAFRDRRA</sequence>
<dbReference type="Proteomes" id="UP000065151">
    <property type="component" value="Chromosome"/>
</dbReference>
<proteinExistence type="predicted"/>
<dbReference type="KEGG" id="psul:AU252_00855"/>
<dbReference type="AlphaFoldDB" id="A0A0U3R3T7"/>
<dbReference type="EMBL" id="CP013747">
    <property type="protein sequence ID" value="ALV39889.1"/>
    <property type="molecule type" value="Genomic_DNA"/>
</dbReference>
<name>A0A0U3R3T7_9MICC</name>